<reference evidence="1 2" key="1">
    <citation type="journal article" date="2014" name="FEMS Microbiol. Ecol.">
        <title>Sphaerotilus natans encrusted with nanoball-shaped Fe(III) oxide minerals formed by nitrate-reducing mixotrophic Fe(II) oxidation.</title>
        <authorList>
            <person name="Park S."/>
            <person name="Kim D.H."/>
            <person name="Lee J.H."/>
            <person name="Hur H.G."/>
        </authorList>
    </citation>
    <scope>NUCLEOTIDE SEQUENCE [LARGE SCALE GENOMIC DNA]</scope>
    <source>
        <strain evidence="1 2">DSM 6575</strain>
    </source>
</reference>
<dbReference type="STRING" id="34103.SAMN05421778_101331"/>
<dbReference type="AlphaFoldDB" id="A0A059KLI1"/>
<organism evidence="1 2">
    <name type="scientific">Sphaerotilus natans subsp. natans DSM 6575</name>
    <dbReference type="NCBI Taxonomy" id="1286631"/>
    <lineage>
        <taxon>Bacteria</taxon>
        <taxon>Pseudomonadati</taxon>
        <taxon>Pseudomonadota</taxon>
        <taxon>Betaproteobacteria</taxon>
        <taxon>Burkholderiales</taxon>
        <taxon>Sphaerotilaceae</taxon>
        <taxon>Sphaerotilus</taxon>
    </lineage>
</organism>
<gene>
    <name evidence="1" type="ORF">X805_23990</name>
</gene>
<proteinExistence type="predicted"/>
<keyword evidence="2" id="KW-1185">Reference proteome</keyword>
<dbReference type="EMBL" id="AZRA01000061">
    <property type="protein sequence ID" value="KDB52029.1"/>
    <property type="molecule type" value="Genomic_DNA"/>
</dbReference>
<accession>A0A059KLI1</accession>
<protein>
    <submittedName>
        <fullName evidence="1">Uncharacterized protein</fullName>
    </submittedName>
</protein>
<evidence type="ECO:0000313" key="1">
    <source>
        <dbReference type="EMBL" id="KDB52029.1"/>
    </source>
</evidence>
<sequence>MIIQRKELHRRAVGALIAEAAEWGLISVDAPILIVEGGVGSRCGQLSRYLDILKSTQGLPVQSPHSPAAA</sequence>
<evidence type="ECO:0000313" key="2">
    <source>
        <dbReference type="Proteomes" id="UP000026714"/>
    </source>
</evidence>
<dbReference type="Proteomes" id="UP000026714">
    <property type="component" value="Unassembled WGS sequence"/>
</dbReference>
<name>A0A059KLI1_9BURK</name>
<comment type="caution">
    <text evidence="1">The sequence shown here is derived from an EMBL/GenBank/DDBJ whole genome shotgun (WGS) entry which is preliminary data.</text>
</comment>